<gene>
    <name evidence="13" type="ORF">GSPATT00025829001</name>
</gene>
<name>A0EDW8_PARTE</name>
<evidence type="ECO:0000259" key="12">
    <source>
        <dbReference type="PROSITE" id="PS50011"/>
    </source>
</evidence>
<dbReference type="GO" id="GO:0004674">
    <property type="term" value="F:protein serine/threonine kinase activity"/>
    <property type="evidence" value="ECO:0000318"/>
    <property type="project" value="GO_Central"/>
</dbReference>
<dbReference type="FunFam" id="3.30.200.20:FF:000192">
    <property type="entry name" value="Serine/threonine-protein kinase cot-1"/>
    <property type="match status" value="1"/>
</dbReference>
<evidence type="ECO:0000256" key="11">
    <source>
        <dbReference type="RuleBase" id="RU000304"/>
    </source>
</evidence>
<evidence type="ECO:0000256" key="9">
    <source>
        <dbReference type="ARBA" id="ARBA00048679"/>
    </source>
</evidence>
<dbReference type="InterPro" id="IPR050236">
    <property type="entry name" value="Ser_Thr_kinase_AGC"/>
</dbReference>
<dbReference type="FunFam" id="1.10.510.10:FF:000042">
    <property type="entry name" value="Non-specific serine/threonine protein kinase"/>
    <property type="match status" value="1"/>
</dbReference>
<feature type="binding site" evidence="10">
    <location>
        <position position="137"/>
    </location>
    <ligand>
        <name>ATP</name>
        <dbReference type="ChEBI" id="CHEBI:30616"/>
    </ligand>
</feature>
<dbReference type="SMART" id="SM00220">
    <property type="entry name" value="S_TKc"/>
    <property type="match status" value="1"/>
</dbReference>
<organism evidence="13 14">
    <name type="scientific">Paramecium tetraurelia</name>
    <dbReference type="NCBI Taxonomy" id="5888"/>
    <lineage>
        <taxon>Eukaryota</taxon>
        <taxon>Sar</taxon>
        <taxon>Alveolata</taxon>
        <taxon>Ciliophora</taxon>
        <taxon>Intramacronucleata</taxon>
        <taxon>Oligohymenophorea</taxon>
        <taxon>Peniculida</taxon>
        <taxon>Parameciidae</taxon>
        <taxon>Paramecium</taxon>
    </lineage>
</organism>
<dbReference type="InParanoid" id="A0EDW8"/>
<dbReference type="KEGG" id="ptm:GSPATT00025829001"/>
<protein>
    <recommendedName>
        <fullName evidence="1">non-specific serine/threonine protein kinase</fullName>
        <ecNumber evidence="1">2.7.11.1</ecNumber>
    </recommendedName>
</protein>
<dbReference type="PANTHER" id="PTHR24356">
    <property type="entry name" value="SERINE/THREONINE-PROTEIN KINASE"/>
    <property type="match status" value="1"/>
</dbReference>
<comment type="catalytic activity">
    <reaction evidence="8">
        <text>L-threonyl-[protein] + ATP = O-phospho-L-threonyl-[protein] + ADP + H(+)</text>
        <dbReference type="Rhea" id="RHEA:46608"/>
        <dbReference type="Rhea" id="RHEA-COMP:11060"/>
        <dbReference type="Rhea" id="RHEA-COMP:11605"/>
        <dbReference type="ChEBI" id="CHEBI:15378"/>
        <dbReference type="ChEBI" id="CHEBI:30013"/>
        <dbReference type="ChEBI" id="CHEBI:30616"/>
        <dbReference type="ChEBI" id="CHEBI:61977"/>
        <dbReference type="ChEBI" id="CHEBI:456216"/>
        <dbReference type="EC" id="2.7.11.1"/>
    </reaction>
</comment>
<comment type="catalytic activity">
    <reaction evidence="9">
        <text>L-seryl-[protein] + ATP = O-phospho-L-seryl-[protein] + ADP + H(+)</text>
        <dbReference type="Rhea" id="RHEA:17989"/>
        <dbReference type="Rhea" id="RHEA-COMP:9863"/>
        <dbReference type="Rhea" id="RHEA-COMP:11604"/>
        <dbReference type="ChEBI" id="CHEBI:15378"/>
        <dbReference type="ChEBI" id="CHEBI:29999"/>
        <dbReference type="ChEBI" id="CHEBI:30616"/>
        <dbReference type="ChEBI" id="CHEBI:83421"/>
        <dbReference type="ChEBI" id="CHEBI:456216"/>
        <dbReference type="EC" id="2.7.11.1"/>
    </reaction>
</comment>
<dbReference type="InterPro" id="IPR017441">
    <property type="entry name" value="Protein_kinase_ATP_BS"/>
</dbReference>
<dbReference type="PROSITE" id="PS00107">
    <property type="entry name" value="PROTEIN_KINASE_ATP"/>
    <property type="match status" value="1"/>
</dbReference>
<dbReference type="eggNOG" id="KOG0605">
    <property type="taxonomic scope" value="Eukaryota"/>
</dbReference>
<dbReference type="OrthoDB" id="63267at2759"/>
<dbReference type="GO" id="GO:0035556">
    <property type="term" value="P:intracellular signal transduction"/>
    <property type="evidence" value="ECO:0000318"/>
    <property type="project" value="GO_Central"/>
</dbReference>
<dbReference type="EC" id="2.7.11.1" evidence="1"/>
<dbReference type="AlphaFoldDB" id="A0EDW8"/>
<keyword evidence="4" id="KW-0808">Transferase</keyword>
<dbReference type="RefSeq" id="XP_001460882.1">
    <property type="nucleotide sequence ID" value="XM_001460845.1"/>
</dbReference>
<dbReference type="InterPro" id="IPR011009">
    <property type="entry name" value="Kinase-like_dom_sf"/>
</dbReference>
<evidence type="ECO:0000256" key="10">
    <source>
        <dbReference type="PROSITE-ProRule" id="PRU10141"/>
    </source>
</evidence>
<dbReference type="EMBL" id="CT868672">
    <property type="protein sequence ID" value="CAK93485.1"/>
    <property type="molecule type" value="Genomic_DNA"/>
</dbReference>
<dbReference type="InterPro" id="IPR008271">
    <property type="entry name" value="Ser/Thr_kinase_AS"/>
</dbReference>
<accession>A0EDW8</accession>
<evidence type="ECO:0000256" key="6">
    <source>
        <dbReference type="ARBA" id="ARBA00022777"/>
    </source>
</evidence>
<keyword evidence="5 10" id="KW-0547">Nucleotide-binding</keyword>
<evidence type="ECO:0000256" key="7">
    <source>
        <dbReference type="ARBA" id="ARBA00022840"/>
    </source>
</evidence>
<evidence type="ECO:0000256" key="1">
    <source>
        <dbReference type="ARBA" id="ARBA00012513"/>
    </source>
</evidence>
<keyword evidence="3" id="KW-0597">Phosphoprotein</keyword>
<keyword evidence="7 10" id="KW-0067">ATP-binding</keyword>
<dbReference type="Gene3D" id="3.30.200.20">
    <property type="entry name" value="Phosphorylase Kinase, domain 1"/>
    <property type="match status" value="1"/>
</dbReference>
<dbReference type="GO" id="GO:0005524">
    <property type="term" value="F:ATP binding"/>
    <property type="evidence" value="ECO:0007669"/>
    <property type="project" value="UniProtKB-UniRule"/>
</dbReference>
<evidence type="ECO:0000256" key="2">
    <source>
        <dbReference type="ARBA" id="ARBA00022527"/>
    </source>
</evidence>
<dbReference type="PANTHER" id="PTHR24356:SF184">
    <property type="entry name" value="SERINE_THREONINE-PROTEIN KINASE TRICORNERED"/>
    <property type="match status" value="1"/>
</dbReference>
<evidence type="ECO:0000256" key="3">
    <source>
        <dbReference type="ARBA" id="ARBA00022553"/>
    </source>
</evidence>
<dbReference type="Proteomes" id="UP000000600">
    <property type="component" value="Unassembled WGS sequence"/>
</dbReference>
<proteinExistence type="inferred from homology"/>
<evidence type="ECO:0000313" key="14">
    <source>
        <dbReference type="Proteomes" id="UP000000600"/>
    </source>
</evidence>
<evidence type="ECO:0000313" key="13">
    <source>
        <dbReference type="EMBL" id="CAK93485.1"/>
    </source>
</evidence>
<keyword evidence="2 11" id="KW-0723">Serine/threonine-protein kinase</keyword>
<sequence>MMRVKCFNKFYIQLQWAEVKLSNQTKDRVAACKSYIERKYQLSLQQEMEKKMIWQQLQQNMQNLNFTPIEQELIKKEILHKEAIQLRKKRQKITVMDFEPIAIIGRGAFGEVRVCRDKETKEIVAIKKMKKSEMIFKNQLGHIRAERDILVQANCPWVVQLKYSFQDEKYLYLVMEFLSGGDFMTLLIKKDIIPEKEAKFYTAEIVLAIEAVHKLNYIHRDLKPDNILIDESGHLKLSDFGLCKHLGNKQNEILSIPYTERKQEAQQQQTKKTISIFNSGNS</sequence>
<dbReference type="HOGENOM" id="CLU_000288_40_0_1"/>
<feature type="domain" description="Protein kinase" evidence="12">
    <location>
        <begin position="98"/>
        <end position="282"/>
    </location>
</feature>
<evidence type="ECO:0000256" key="4">
    <source>
        <dbReference type="ARBA" id="ARBA00022679"/>
    </source>
</evidence>
<dbReference type="InterPro" id="IPR000719">
    <property type="entry name" value="Prot_kinase_dom"/>
</dbReference>
<reference evidence="13 14" key="1">
    <citation type="journal article" date="2006" name="Nature">
        <title>Global trends of whole-genome duplications revealed by the ciliate Paramecium tetraurelia.</title>
        <authorList>
            <consortium name="Genoscope"/>
            <person name="Aury J.-M."/>
            <person name="Jaillon O."/>
            <person name="Duret L."/>
            <person name="Noel B."/>
            <person name="Jubin C."/>
            <person name="Porcel B.M."/>
            <person name="Segurens B."/>
            <person name="Daubin V."/>
            <person name="Anthouard V."/>
            <person name="Aiach N."/>
            <person name="Arnaiz O."/>
            <person name="Billaut A."/>
            <person name="Beisson J."/>
            <person name="Blanc I."/>
            <person name="Bouhouche K."/>
            <person name="Camara F."/>
            <person name="Duharcourt S."/>
            <person name="Guigo R."/>
            <person name="Gogendeau D."/>
            <person name="Katinka M."/>
            <person name="Keller A.-M."/>
            <person name="Kissmehl R."/>
            <person name="Klotz C."/>
            <person name="Koll F."/>
            <person name="Le Moue A."/>
            <person name="Lepere C."/>
            <person name="Malinsky S."/>
            <person name="Nowacki M."/>
            <person name="Nowak J.K."/>
            <person name="Plattner H."/>
            <person name="Poulain J."/>
            <person name="Ruiz F."/>
            <person name="Serrano V."/>
            <person name="Zagulski M."/>
            <person name="Dessen P."/>
            <person name="Betermier M."/>
            <person name="Weissenbach J."/>
            <person name="Scarpelli C."/>
            <person name="Schachter V."/>
            <person name="Sperling L."/>
            <person name="Meyer E."/>
            <person name="Cohen J."/>
            <person name="Wincker P."/>
        </authorList>
    </citation>
    <scope>NUCLEOTIDE SEQUENCE [LARGE SCALE GENOMIC DNA]</scope>
    <source>
        <strain evidence="13 14">Stock d4-2</strain>
    </source>
</reference>
<dbReference type="PROSITE" id="PS00108">
    <property type="entry name" value="PROTEIN_KINASE_ST"/>
    <property type="match status" value="1"/>
</dbReference>
<dbReference type="Gene3D" id="1.10.510.10">
    <property type="entry name" value="Transferase(Phosphotransferase) domain 1"/>
    <property type="match status" value="1"/>
</dbReference>
<comment type="similarity">
    <text evidence="11">Belongs to the protein kinase superfamily.</text>
</comment>
<dbReference type="SUPFAM" id="SSF56112">
    <property type="entry name" value="Protein kinase-like (PK-like)"/>
    <property type="match status" value="1"/>
</dbReference>
<dbReference type="STRING" id="5888.A0EDW8"/>
<keyword evidence="6" id="KW-0418">Kinase</keyword>
<dbReference type="GeneID" id="5046667"/>
<dbReference type="OMA" id="NKTSAPM"/>
<dbReference type="Pfam" id="PF00069">
    <property type="entry name" value="Pkinase"/>
    <property type="match status" value="1"/>
</dbReference>
<evidence type="ECO:0000256" key="8">
    <source>
        <dbReference type="ARBA" id="ARBA00047899"/>
    </source>
</evidence>
<dbReference type="PROSITE" id="PS50011">
    <property type="entry name" value="PROTEIN_KINASE_DOM"/>
    <property type="match status" value="1"/>
</dbReference>
<keyword evidence="14" id="KW-1185">Reference proteome</keyword>
<evidence type="ECO:0000256" key="5">
    <source>
        <dbReference type="ARBA" id="ARBA00022741"/>
    </source>
</evidence>